<gene>
    <name evidence="3" type="ORF">SK128_001099</name>
</gene>
<dbReference type="InterPro" id="IPR003961">
    <property type="entry name" value="FN3_dom"/>
</dbReference>
<dbReference type="Proteomes" id="UP001381693">
    <property type="component" value="Unassembled WGS sequence"/>
</dbReference>
<dbReference type="EMBL" id="JAXCGZ010009901">
    <property type="protein sequence ID" value="KAK7076043.1"/>
    <property type="molecule type" value="Genomic_DNA"/>
</dbReference>
<evidence type="ECO:0000313" key="3">
    <source>
        <dbReference type="EMBL" id="KAK7076043.1"/>
    </source>
</evidence>
<dbReference type="InterPro" id="IPR036116">
    <property type="entry name" value="FN3_sf"/>
</dbReference>
<dbReference type="InterPro" id="IPR013783">
    <property type="entry name" value="Ig-like_fold"/>
</dbReference>
<dbReference type="PANTHER" id="PTHR23278">
    <property type="entry name" value="SIDESTEP PROTEIN"/>
    <property type="match status" value="1"/>
</dbReference>
<dbReference type="PANTHER" id="PTHR23278:SF19">
    <property type="entry name" value="OBSCURIN"/>
    <property type="match status" value="1"/>
</dbReference>
<keyword evidence="1" id="KW-0472">Membrane</keyword>
<accession>A0AAN9A5X4</accession>
<proteinExistence type="predicted"/>
<keyword evidence="1" id="KW-1133">Transmembrane helix</keyword>
<dbReference type="CDD" id="cd00063">
    <property type="entry name" value="FN3"/>
    <property type="match status" value="1"/>
</dbReference>
<feature type="transmembrane region" description="Helical" evidence="1">
    <location>
        <begin position="125"/>
        <end position="149"/>
    </location>
</feature>
<reference evidence="3 4" key="1">
    <citation type="submission" date="2023-11" db="EMBL/GenBank/DDBJ databases">
        <title>Halocaridina rubra genome assembly.</title>
        <authorList>
            <person name="Smith C."/>
        </authorList>
    </citation>
    <scope>NUCLEOTIDE SEQUENCE [LARGE SCALE GENOMIC DNA]</scope>
    <source>
        <strain evidence="3">EP-1</strain>
        <tissue evidence="3">Whole</tissue>
    </source>
</reference>
<sequence>MGMQVKPCFFSVKVAQTPLPLSSCRLANITASSLSLSCQRPQTPIAGTTLYRAEVYFQNDTLFANVTSHRPNFNVSRLDAETSYQIKVYVTHGPITSQPVVVSAYTSRSSRKSQNKNRETRTSNVGGVVGGIVVTVIILVGAIWLRHYFASKWRRGKRKKHETRLPSDDSNPDVVPTNIASDETYDLLSMGERKSEDSLLRDFDGPAQHRDTSNSVLESLSLLELTTVFQYDKMTRGVRGI</sequence>
<evidence type="ECO:0000259" key="2">
    <source>
        <dbReference type="PROSITE" id="PS50853"/>
    </source>
</evidence>
<organism evidence="3 4">
    <name type="scientific">Halocaridina rubra</name>
    <name type="common">Hawaiian red shrimp</name>
    <dbReference type="NCBI Taxonomy" id="373956"/>
    <lineage>
        <taxon>Eukaryota</taxon>
        <taxon>Metazoa</taxon>
        <taxon>Ecdysozoa</taxon>
        <taxon>Arthropoda</taxon>
        <taxon>Crustacea</taxon>
        <taxon>Multicrustacea</taxon>
        <taxon>Malacostraca</taxon>
        <taxon>Eumalacostraca</taxon>
        <taxon>Eucarida</taxon>
        <taxon>Decapoda</taxon>
        <taxon>Pleocyemata</taxon>
        <taxon>Caridea</taxon>
        <taxon>Atyoidea</taxon>
        <taxon>Atyidae</taxon>
        <taxon>Halocaridina</taxon>
    </lineage>
</organism>
<keyword evidence="1" id="KW-0812">Transmembrane</keyword>
<name>A0AAN9A5X4_HALRR</name>
<evidence type="ECO:0000256" key="1">
    <source>
        <dbReference type="SAM" id="Phobius"/>
    </source>
</evidence>
<evidence type="ECO:0000313" key="4">
    <source>
        <dbReference type="Proteomes" id="UP001381693"/>
    </source>
</evidence>
<dbReference type="AlphaFoldDB" id="A0AAN9A5X4"/>
<feature type="domain" description="Fibronectin type-III" evidence="2">
    <location>
        <begin position="17"/>
        <end position="110"/>
    </location>
</feature>
<comment type="caution">
    <text evidence="3">The sequence shown here is derived from an EMBL/GenBank/DDBJ whole genome shotgun (WGS) entry which is preliminary data.</text>
</comment>
<keyword evidence="4" id="KW-1185">Reference proteome</keyword>
<dbReference type="SUPFAM" id="SSF49265">
    <property type="entry name" value="Fibronectin type III"/>
    <property type="match status" value="1"/>
</dbReference>
<protein>
    <recommendedName>
        <fullName evidence="2">Fibronectin type-III domain-containing protein</fullName>
    </recommendedName>
</protein>
<dbReference type="PROSITE" id="PS50853">
    <property type="entry name" value="FN3"/>
    <property type="match status" value="1"/>
</dbReference>
<dbReference type="Gene3D" id="2.60.40.10">
    <property type="entry name" value="Immunoglobulins"/>
    <property type="match status" value="1"/>
</dbReference>